<evidence type="ECO:0000259" key="7">
    <source>
        <dbReference type="Pfam" id="PF04572"/>
    </source>
</evidence>
<dbReference type="InParanoid" id="B4LZN9"/>
<dbReference type="AlphaFoldDB" id="B4LZN9"/>
<organism evidence="8 9">
    <name type="scientific">Drosophila virilis</name>
    <name type="common">Fruit fly</name>
    <dbReference type="NCBI Taxonomy" id="7244"/>
    <lineage>
        <taxon>Eukaryota</taxon>
        <taxon>Metazoa</taxon>
        <taxon>Ecdysozoa</taxon>
        <taxon>Arthropoda</taxon>
        <taxon>Hexapoda</taxon>
        <taxon>Insecta</taxon>
        <taxon>Pterygota</taxon>
        <taxon>Neoptera</taxon>
        <taxon>Endopterygota</taxon>
        <taxon>Diptera</taxon>
        <taxon>Brachycera</taxon>
        <taxon>Muscomorpha</taxon>
        <taxon>Ephydroidea</taxon>
        <taxon>Drosophilidae</taxon>
        <taxon>Drosophila</taxon>
    </lineage>
</organism>
<dbReference type="Gene3D" id="3.90.550.20">
    <property type="match status" value="1"/>
</dbReference>
<protein>
    <recommendedName>
        <fullName evidence="7">Alpha 1,4-glycosyltransferase domain-containing protein</fullName>
    </recommendedName>
</protein>
<evidence type="ECO:0000313" key="8">
    <source>
        <dbReference type="EMBL" id="EDW68208.1"/>
    </source>
</evidence>
<comment type="similarity">
    <text evidence="2">Belongs to the glycosyltransferase 32 family.</text>
</comment>
<dbReference type="KEGG" id="dvi:6629280"/>
<dbReference type="HOGENOM" id="CLU_049512_0_0_1"/>
<comment type="subcellular location">
    <subcellularLocation>
        <location evidence="1">Golgi apparatus membrane</location>
        <topology evidence="1">Single-pass type II membrane protein</topology>
    </subcellularLocation>
</comment>
<evidence type="ECO:0000256" key="1">
    <source>
        <dbReference type="ARBA" id="ARBA00004323"/>
    </source>
</evidence>
<gene>
    <name evidence="8" type="primary">Dvir\GJ22668</name>
    <name evidence="8" type="ORF">Dvir_GJ22668</name>
</gene>
<accession>B4LZN9</accession>
<keyword evidence="5" id="KW-0333">Golgi apparatus</keyword>
<evidence type="ECO:0000256" key="2">
    <source>
        <dbReference type="ARBA" id="ARBA00009003"/>
    </source>
</evidence>
<keyword evidence="9" id="KW-1185">Reference proteome</keyword>
<keyword evidence="6" id="KW-0472">Membrane</keyword>
<name>B4LZN9_DROVI</name>
<evidence type="ECO:0000256" key="3">
    <source>
        <dbReference type="ARBA" id="ARBA00022676"/>
    </source>
</evidence>
<dbReference type="InterPro" id="IPR051981">
    <property type="entry name" value="Glycosyltransf_32"/>
</dbReference>
<evidence type="ECO:0000313" key="9">
    <source>
        <dbReference type="Proteomes" id="UP000008792"/>
    </source>
</evidence>
<dbReference type="eggNOG" id="KOG1928">
    <property type="taxonomic scope" value="Eukaryota"/>
</dbReference>
<dbReference type="OrthoDB" id="409543at2759"/>
<dbReference type="GO" id="GO:0000139">
    <property type="term" value="C:Golgi membrane"/>
    <property type="evidence" value="ECO:0007669"/>
    <property type="project" value="UniProtKB-SubCell"/>
</dbReference>
<evidence type="ECO:0000256" key="4">
    <source>
        <dbReference type="ARBA" id="ARBA00022679"/>
    </source>
</evidence>
<dbReference type="InterPro" id="IPR007577">
    <property type="entry name" value="GlycoTrfase_DXD_sugar-bd_CS"/>
</dbReference>
<dbReference type="PANTHER" id="PTHR12042:SF21">
    <property type="entry name" value="ALPHA1,4-GALACTOSYLTRANSFERASE 1-RELATED"/>
    <property type="match status" value="1"/>
</dbReference>
<sequence length="360" mass="41429">MLLAWKKFGRGRRLILPCLAVLLLVLVIIYTSQNLSSLCYQSSKILNRLGFNQNIVEDVLLSRSKPPPGRTIFFIETSCHRADFQYNLSSIKAHQACPIESAALHNPNMQVFVLFACSTHHAKSMPIVDALLSYKNVQFRELTLERYAQDTPVADWIKNGKLFSSRFLMYHLSDLLRLITLYRFGGVYLDMDVLSLRTLEDVPLNYAGAESLDSIGNSVISLEPNGFGHQLGELFLQNFQKNYIGSAWAHNGPMVLVRVLRELCGTQNITLMVNNRERCYGFQVFNVSDIYEIPWRQWTLFFEPKHANLTLERTKDSRMVHMWNHLVRKWPLKIDSKAAYLHWAAQHCPRVLAATGELFY</sequence>
<dbReference type="Proteomes" id="UP000008792">
    <property type="component" value="Unassembled WGS sequence"/>
</dbReference>
<dbReference type="PANTHER" id="PTHR12042">
    <property type="entry name" value="LACTOSYLCERAMIDE 4-ALPHA-GALACTOSYLTRANSFERASE ALPHA- 1,4-GALACTOSYLTRANSFERASE"/>
    <property type="match status" value="1"/>
</dbReference>
<reference evidence="8 9" key="1">
    <citation type="journal article" date="2007" name="Nature">
        <title>Evolution of genes and genomes on the Drosophila phylogeny.</title>
        <authorList>
            <consortium name="Drosophila 12 Genomes Consortium"/>
            <person name="Clark A.G."/>
            <person name="Eisen M.B."/>
            <person name="Smith D.R."/>
            <person name="Bergman C.M."/>
            <person name="Oliver B."/>
            <person name="Markow T.A."/>
            <person name="Kaufman T.C."/>
            <person name="Kellis M."/>
            <person name="Gelbart W."/>
            <person name="Iyer V.N."/>
            <person name="Pollard D.A."/>
            <person name="Sackton T.B."/>
            <person name="Larracuente A.M."/>
            <person name="Singh N.D."/>
            <person name="Abad J.P."/>
            <person name="Abt D.N."/>
            <person name="Adryan B."/>
            <person name="Aguade M."/>
            <person name="Akashi H."/>
            <person name="Anderson W.W."/>
            <person name="Aquadro C.F."/>
            <person name="Ardell D.H."/>
            <person name="Arguello R."/>
            <person name="Artieri C.G."/>
            <person name="Barbash D.A."/>
            <person name="Barker D."/>
            <person name="Barsanti P."/>
            <person name="Batterham P."/>
            <person name="Batzoglou S."/>
            <person name="Begun D."/>
            <person name="Bhutkar A."/>
            <person name="Blanco E."/>
            <person name="Bosak S.A."/>
            <person name="Bradley R.K."/>
            <person name="Brand A.D."/>
            <person name="Brent M.R."/>
            <person name="Brooks A.N."/>
            <person name="Brown R.H."/>
            <person name="Butlin R.K."/>
            <person name="Caggese C."/>
            <person name="Calvi B.R."/>
            <person name="Bernardo de Carvalho A."/>
            <person name="Caspi A."/>
            <person name="Castrezana S."/>
            <person name="Celniker S.E."/>
            <person name="Chang J.L."/>
            <person name="Chapple C."/>
            <person name="Chatterji S."/>
            <person name="Chinwalla A."/>
            <person name="Civetta A."/>
            <person name="Clifton S.W."/>
            <person name="Comeron J.M."/>
            <person name="Costello J.C."/>
            <person name="Coyne J.A."/>
            <person name="Daub J."/>
            <person name="David R.G."/>
            <person name="Delcher A.L."/>
            <person name="Delehaunty K."/>
            <person name="Do C.B."/>
            <person name="Ebling H."/>
            <person name="Edwards K."/>
            <person name="Eickbush T."/>
            <person name="Evans J.D."/>
            <person name="Filipski A."/>
            <person name="Findeiss S."/>
            <person name="Freyhult E."/>
            <person name="Fulton L."/>
            <person name="Fulton R."/>
            <person name="Garcia A.C."/>
            <person name="Gardiner A."/>
            <person name="Garfield D.A."/>
            <person name="Garvin B.E."/>
            <person name="Gibson G."/>
            <person name="Gilbert D."/>
            <person name="Gnerre S."/>
            <person name="Godfrey J."/>
            <person name="Good R."/>
            <person name="Gotea V."/>
            <person name="Gravely B."/>
            <person name="Greenberg A.J."/>
            <person name="Griffiths-Jones S."/>
            <person name="Gross S."/>
            <person name="Guigo R."/>
            <person name="Gustafson E.A."/>
            <person name="Haerty W."/>
            <person name="Hahn M.W."/>
            <person name="Halligan D.L."/>
            <person name="Halpern A.L."/>
            <person name="Halter G.M."/>
            <person name="Han M.V."/>
            <person name="Heger A."/>
            <person name="Hillier L."/>
            <person name="Hinrichs A.S."/>
            <person name="Holmes I."/>
            <person name="Hoskins R.A."/>
            <person name="Hubisz M.J."/>
            <person name="Hultmark D."/>
            <person name="Huntley M.A."/>
            <person name="Jaffe D.B."/>
            <person name="Jagadeeshan S."/>
            <person name="Jeck W.R."/>
            <person name="Johnson J."/>
            <person name="Jones C.D."/>
            <person name="Jordan W.C."/>
            <person name="Karpen G.H."/>
            <person name="Kataoka E."/>
            <person name="Keightley P.D."/>
            <person name="Kheradpour P."/>
            <person name="Kirkness E.F."/>
            <person name="Koerich L.B."/>
            <person name="Kristiansen K."/>
            <person name="Kudrna D."/>
            <person name="Kulathinal R.J."/>
            <person name="Kumar S."/>
            <person name="Kwok R."/>
            <person name="Lander E."/>
            <person name="Langley C.H."/>
            <person name="Lapoint R."/>
            <person name="Lazzaro B.P."/>
            <person name="Lee S.J."/>
            <person name="Levesque L."/>
            <person name="Li R."/>
            <person name="Lin C.F."/>
            <person name="Lin M.F."/>
            <person name="Lindblad-Toh K."/>
            <person name="Llopart A."/>
            <person name="Long M."/>
            <person name="Low L."/>
            <person name="Lozovsky E."/>
            <person name="Lu J."/>
            <person name="Luo M."/>
            <person name="Machado C.A."/>
            <person name="Makalowski W."/>
            <person name="Marzo M."/>
            <person name="Matsuda M."/>
            <person name="Matzkin L."/>
            <person name="McAllister B."/>
            <person name="McBride C.S."/>
            <person name="McKernan B."/>
            <person name="McKernan K."/>
            <person name="Mendez-Lago M."/>
            <person name="Minx P."/>
            <person name="Mollenhauer M.U."/>
            <person name="Montooth K."/>
            <person name="Mount S.M."/>
            <person name="Mu X."/>
            <person name="Myers E."/>
            <person name="Negre B."/>
            <person name="Newfeld S."/>
            <person name="Nielsen R."/>
            <person name="Noor M.A."/>
            <person name="O'Grady P."/>
            <person name="Pachter L."/>
            <person name="Papaceit M."/>
            <person name="Parisi M.J."/>
            <person name="Parisi M."/>
            <person name="Parts L."/>
            <person name="Pedersen J.S."/>
            <person name="Pesole G."/>
            <person name="Phillippy A.M."/>
            <person name="Ponting C.P."/>
            <person name="Pop M."/>
            <person name="Porcelli D."/>
            <person name="Powell J.R."/>
            <person name="Prohaska S."/>
            <person name="Pruitt K."/>
            <person name="Puig M."/>
            <person name="Quesneville H."/>
            <person name="Ram K.R."/>
            <person name="Rand D."/>
            <person name="Rasmussen M.D."/>
            <person name="Reed L.K."/>
            <person name="Reenan R."/>
            <person name="Reily A."/>
            <person name="Remington K.A."/>
            <person name="Rieger T.T."/>
            <person name="Ritchie M.G."/>
            <person name="Robin C."/>
            <person name="Rogers Y.H."/>
            <person name="Rohde C."/>
            <person name="Rozas J."/>
            <person name="Rubenfield M.J."/>
            <person name="Ruiz A."/>
            <person name="Russo S."/>
            <person name="Salzberg S.L."/>
            <person name="Sanchez-Gracia A."/>
            <person name="Saranga D.J."/>
            <person name="Sato H."/>
            <person name="Schaeffer S.W."/>
            <person name="Schatz M.C."/>
            <person name="Schlenke T."/>
            <person name="Schwartz R."/>
            <person name="Segarra C."/>
            <person name="Singh R.S."/>
            <person name="Sirot L."/>
            <person name="Sirota M."/>
            <person name="Sisneros N.B."/>
            <person name="Smith C.D."/>
            <person name="Smith T.F."/>
            <person name="Spieth J."/>
            <person name="Stage D.E."/>
            <person name="Stark A."/>
            <person name="Stephan W."/>
            <person name="Strausberg R.L."/>
            <person name="Strempel S."/>
            <person name="Sturgill D."/>
            <person name="Sutton G."/>
            <person name="Sutton G.G."/>
            <person name="Tao W."/>
            <person name="Teichmann S."/>
            <person name="Tobari Y.N."/>
            <person name="Tomimura Y."/>
            <person name="Tsolas J.M."/>
            <person name="Valente V.L."/>
            <person name="Venter E."/>
            <person name="Venter J.C."/>
            <person name="Vicario S."/>
            <person name="Vieira F.G."/>
            <person name="Vilella A.J."/>
            <person name="Villasante A."/>
            <person name="Walenz B."/>
            <person name="Wang J."/>
            <person name="Wasserman M."/>
            <person name="Watts T."/>
            <person name="Wilson D."/>
            <person name="Wilson R.K."/>
            <person name="Wing R.A."/>
            <person name="Wolfner M.F."/>
            <person name="Wong A."/>
            <person name="Wong G.K."/>
            <person name="Wu C.I."/>
            <person name="Wu G."/>
            <person name="Yamamoto D."/>
            <person name="Yang H.P."/>
            <person name="Yang S.P."/>
            <person name="Yorke J.A."/>
            <person name="Yoshida K."/>
            <person name="Zdobnov E."/>
            <person name="Zhang P."/>
            <person name="Zhang Y."/>
            <person name="Zimin A.V."/>
            <person name="Baldwin J."/>
            <person name="Abdouelleil A."/>
            <person name="Abdulkadir J."/>
            <person name="Abebe A."/>
            <person name="Abera B."/>
            <person name="Abreu J."/>
            <person name="Acer S.C."/>
            <person name="Aftuck L."/>
            <person name="Alexander A."/>
            <person name="An P."/>
            <person name="Anderson E."/>
            <person name="Anderson S."/>
            <person name="Arachi H."/>
            <person name="Azer M."/>
            <person name="Bachantsang P."/>
            <person name="Barry A."/>
            <person name="Bayul T."/>
            <person name="Berlin A."/>
            <person name="Bessette D."/>
            <person name="Bloom T."/>
            <person name="Blye J."/>
            <person name="Boguslavskiy L."/>
            <person name="Bonnet C."/>
            <person name="Boukhgalter B."/>
            <person name="Bourzgui I."/>
            <person name="Brown A."/>
            <person name="Cahill P."/>
            <person name="Channer S."/>
            <person name="Cheshatsang Y."/>
            <person name="Chuda L."/>
            <person name="Citroen M."/>
            <person name="Collymore A."/>
            <person name="Cooke P."/>
            <person name="Costello M."/>
            <person name="D'Aco K."/>
            <person name="Daza R."/>
            <person name="De Haan G."/>
            <person name="DeGray S."/>
            <person name="DeMaso C."/>
            <person name="Dhargay N."/>
            <person name="Dooley K."/>
            <person name="Dooley E."/>
            <person name="Doricent M."/>
            <person name="Dorje P."/>
            <person name="Dorjee K."/>
            <person name="Dupes A."/>
            <person name="Elong R."/>
            <person name="Falk J."/>
            <person name="Farina A."/>
            <person name="Faro S."/>
            <person name="Ferguson D."/>
            <person name="Fisher S."/>
            <person name="Foley C.D."/>
            <person name="Franke A."/>
            <person name="Friedrich D."/>
            <person name="Gadbois L."/>
            <person name="Gearin G."/>
            <person name="Gearin C.R."/>
            <person name="Giannoukos G."/>
            <person name="Goode T."/>
            <person name="Graham J."/>
            <person name="Grandbois E."/>
            <person name="Grewal S."/>
            <person name="Gyaltsen K."/>
            <person name="Hafez N."/>
            <person name="Hagos B."/>
            <person name="Hall J."/>
            <person name="Henson C."/>
            <person name="Hollinger A."/>
            <person name="Honan T."/>
            <person name="Huard M.D."/>
            <person name="Hughes L."/>
            <person name="Hurhula B."/>
            <person name="Husby M.E."/>
            <person name="Kamat A."/>
            <person name="Kanga B."/>
            <person name="Kashin S."/>
            <person name="Khazanovich D."/>
            <person name="Kisner P."/>
            <person name="Lance K."/>
            <person name="Lara M."/>
            <person name="Lee W."/>
            <person name="Lennon N."/>
            <person name="Letendre F."/>
            <person name="LeVine R."/>
            <person name="Lipovsky A."/>
            <person name="Liu X."/>
            <person name="Liu J."/>
            <person name="Liu S."/>
            <person name="Lokyitsang T."/>
            <person name="Lokyitsang Y."/>
            <person name="Lubonja R."/>
            <person name="Lui A."/>
            <person name="MacDonald P."/>
            <person name="Magnisalis V."/>
            <person name="Maru K."/>
            <person name="Matthews C."/>
            <person name="McCusker W."/>
            <person name="McDonough S."/>
            <person name="Mehta T."/>
            <person name="Meldrim J."/>
            <person name="Meneus L."/>
            <person name="Mihai O."/>
            <person name="Mihalev A."/>
            <person name="Mihova T."/>
            <person name="Mittelman R."/>
            <person name="Mlenga V."/>
            <person name="Montmayeur A."/>
            <person name="Mulrain L."/>
            <person name="Navidi A."/>
            <person name="Naylor J."/>
            <person name="Negash T."/>
            <person name="Nguyen T."/>
            <person name="Nguyen N."/>
            <person name="Nicol R."/>
            <person name="Norbu C."/>
            <person name="Norbu N."/>
            <person name="Novod N."/>
            <person name="O'Neill B."/>
            <person name="Osman S."/>
            <person name="Markiewicz E."/>
            <person name="Oyono O.L."/>
            <person name="Patti C."/>
            <person name="Phunkhang P."/>
            <person name="Pierre F."/>
            <person name="Priest M."/>
            <person name="Raghuraman S."/>
            <person name="Rege F."/>
            <person name="Reyes R."/>
            <person name="Rise C."/>
            <person name="Rogov P."/>
            <person name="Ross K."/>
            <person name="Ryan E."/>
            <person name="Settipalli S."/>
            <person name="Shea T."/>
            <person name="Sherpa N."/>
            <person name="Shi L."/>
            <person name="Shih D."/>
            <person name="Sparrow T."/>
            <person name="Spaulding J."/>
            <person name="Stalker J."/>
            <person name="Stange-Thomann N."/>
            <person name="Stavropoulos S."/>
            <person name="Stone C."/>
            <person name="Strader C."/>
            <person name="Tesfaye S."/>
            <person name="Thomson T."/>
            <person name="Thoulutsang Y."/>
            <person name="Thoulutsang D."/>
            <person name="Topham K."/>
            <person name="Topping I."/>
            <person name="Tsamla T."/>
            <person name="Vassiliev H."/>
            <person name="Vo A."/>
            <person name="Wangchuk T."/>
            <person name="Wangdi T."/>
            <person name="Weiand M."/>
            <person name="Wilkinson J."/>
            <person name="Wilson A."/>
            <person name="Yadav S."/>
            <person name="Young G."/>
            <person name="Yu Q."/>
            <person name="Zembek L."/>
            <person name="Zhong D."/>
            <person name="Zimmer A."/>
            <person name="Zwirko Z."/>
            <person name="Jaffe D.B."/>
            <person name="Alvarez P."/>
            <person name="Brockman W."/>
            <person name="Butler J."/>
            <person name="Chin C."/>
            <person name="Gnerre S."/>
            <person name="Grabherr M."/>
            <person name="Kleber M."/>
            <person name="Mauceli E."/>
            <person name="MacCallum I."/>
        </authorList>
    </citation>
    <scope>NUCLEOTIDE SEQUENCE [LARGE SCALE GENOMIC DNA]</scope>
    <source>
        <strain evidence="9">Tucson 15010-1051.87</strain>
    </source>
</reference>
<dbReference type="SUPFAM" id="SSF53448">
    <property type="entry name" value="Nucleotide-diphospho-sugar transferases"/>
    <property type="match status" value="1"/>
</dbReference>
<dbReference type="PhylomeDB" id="B4LZN9"/>
<dbReference type="Pfam" id="PF04572">
    <property type="entry name" value="Gb3_synth"/>
    <property type="match status" value="1"/>
</dbReference>
<evidence type="ECO:0000256" key="6">
    <source>
        <dbReference type="ARBA" id="ARBA00023136"/>
    </source>
</evidence>
<dbReference type="GO" id="GO:0035248">
    <property type="term" value="F:alpha-1,4-N-acetylgalactosaminyltransferase activity"/>
    <property type="evidence" value="ECO:0007669"/>
    <property type="project" value="TreeGrafter"/>
</dbReference>
<feature type="domain" description="Alpha 1,4-glycosyltransferase" evidence="7">
    <location>
        <begin position="226"/>
        <end position="354"/>
    </location>
</feature>
<dbReference type="OMA" id="NIMRDER"/>
<dbReference type="InterPro" id="IPR007652">
    <property type="entry name" value="A1-4-GlycosylTfrase_dom"/>
</dbReference>
<proteinExistence type="inferred from homology"/>
<keyword evidence="3" id="KW-0328">Glycosyltransferase</keyword>
<keyword evidence="4" id="KW-0808">Transferase</keyword>
<dbReference type="EMBL" id="CH940650">
    <property type="protein sequence ID" value="EDW68208.1"/>
    <property type="molecule type" value="Genomic_DNA"/>
</dbReference>
<dbReference type="InterPro" id="IPR029044">
    <property type="entry name" value="Nucleotide-diphossugar_trans"/>
</dbReference>
<dbReference type="Pfam" id="PF04488">
    <property type="entry name" value="Gly_transf_sug"/>
    <property type="match status" value="1"/>
</dbReference>
<evidence type="ECO:0000256" key="5">
    <source>
        <dbReference type="ARBA" id="ARBA00023034"/>
    </source>
</evidence>
<dbReference type="GO" id="GO:0006688">
    <property type="term" value="P:glycosphingolipid biosynthetic process"/>
    <property type="evidence" value="ECO:0007669"/>
    <property type="project" value="TreeGrafter"/>
</dbReference>